<gene>
    <name evidence="6" type="ORF">PIB30_011588</name>
</gene>
<organism evidence="6 7">
    <name type="scientific">Stylosanthes scabra</name>
    <dbReference type="NCBI Taxonomy" id="79078"/>
    <lineage>
        <taxon>Eukaryota</taxon>
        <taxon>Viridiplantae</taxon>
        <taxon>Streptophyta</taxon>
        <taxon>Embryophyta</taxon>
        <taxon>Tracheophyta</taxon>
        <taxon>Spermatophyta</taxon>
        <taxon>Magnoliopsida</taxon>
        <taxon>eudicotyledons</taxon>
        <taxon>Gunneridae</taxon>
        <taxon>Pentapetalae</taxon>
        <taxon>rosids</taxon>
        <taxon>fabids</taxon>
        <taxon>Fabales</taxon>
        <taxon>Fabaceae</taxon>
        <taxon>Papilionoideae</taxon>
        <taxon>50 kb inversion clade</taxon>
        <taxon>dalbergioids sensu lato</taxon>
        <taxon>Dalbergieae</taxon>
        <taxon>Pterocarpus clade</taxon>
        <taxon>Stylosanthes</taxon>
    </lineage>
</organism>
<proteinExistence type="predicted"/>
<evidence type="ECO:0000256" key="2">
    <source>
        <dbReference type="ARBA" id="ARBA00022771"/>
    </source>
</evidence>
<evidence type="ECO:0000256" key="1">
    <source>
        <dbReference type="ARBA" id="ARBA00022723"/>
    </source>
</evidence>
<accession>A0ABU6U4W7</accession>
<evidence type="ECO:0000313" key="6">
    <source>
        <dbReference type="EMBL" id="MED6156129.1"/>
    </source>
</evidence>
<reference evidence="6 7" key="1">
    <citation type="journal article" date="2023" name="Plants (Basel)">
        <title>Bridging the Gap: Combining Genomics and Transcriptomics Approaches to Understand Stylosanthes scabra, an Orphan Legume from the Brazilian Caatinga.</title>
        <authorList>
            <person name="Ferreira-Neto J.R.C."/>
            <person name="da Silva M.D."/>
            <person name="Binneck E."/>
            <person name="de Melo N.F."/>
            <person name="da Silva R.H."/>
            <person name="de Melo A.L.T.M."/>
            <person name="Pandolfi V."/>
            <person name="Bustamante F.O."/>
            <person name="Brasileiro-Vidal A.C."/>
            <person name="Benko-Iseppon A.M."/>
        </authorList>
    </citation>
    <scope>NUCLEOTIDE SEQUENCE [LARGE SCALE GENOMIC DNA]</scope>
    <source>
        <tissue evidence="6">Leaves</tissue>
    </source>
</reference>
<dbReference type="Proteomes" id="UP001341840">
    <property type="component" value="Unassembled WGS sequence"/>
</dbReference>
<evidence type="ECO:0000313" key="7">
    <source>
        <dbReference type="Proteomes" id="UP001341840"/>
    </source>
</evidence>
<dbReference type="PANTHER" id="PTHR33248">
    <property type="entry name" value="ZINC ION-BINDING PROTEIN"/>
    <property type="match status" value="1"/>
</dbReference>
<feature type="domain" description="GRF-type" evidence="5">
    <location>
        <begin position="45"/>
        <end position="88"/>
    </location>
</feature>
<dbReference type="EMBL" id="JASCZI010120857">
    <property type="protein sequence ID" value="MED6156129.1"/>
    <property type="molecule type" value="Genomic_DNA"/>
</dbReference>
<name>A0ABU6U4W7_9FABA</name>
<comment type="caution">
    <text evidence="6">The sequence shown here is derived from an EMBL/GenBank/DDBJ whole genome shotgun (WGS) entry which is preliminary data.</text>
</comment>
<keyword evidence="1" id="KW-0479">Metal-binding</keyword>
<evidence type="ECO:0000256" key="4">
    <source>
        <dbReference type="PROSITE-ProRule" id="PRU01343"/>
    </source>
</evidence>
<dbReference type="InterPro" id="IPR010666">
    <property type="entry name" value="Znf_GRF"/>
</dbReference>
<evidence type="ECO:0000259" key="5">
    <source>
        <dbReference type="PROSITE" id="PS51999"/>
    </source>
</evidence>
<protein>
    <recommendedName>
        <fullName evidence="5">GRF-type domain-containing protein</fullName>
    </recommendedName>
</protein>
<keyword evidence="3" id="KW-0862">Zinc</keyword>
<keyword evidence="7" id="KW-1185">Reference proteome</keyword>
<sequence>MENDGASSGSQRSGSEMRADRSACSAQGNLAAKGGNEQDGVAPKCYCSVYAILYLSKTSNNPNRLFFGCPFFKIGGPHCSFFLWLDRHVAKFNRKEAVKCEEAEEDVNEHLSRLKVDNRLGDLEDRIAAIEKKKGINMFIIVMGGGFRARVLVLMSEILADSRSPAGKYTGLYQ</sequence>
<feature type="non-terminal residue" evidence="6">
    <location>
        <position position="174"/>
    </location>
</feature>
<keyword evidence="2 4" id="KW-0863">Zinc-finger</keyword>
<dbReference type="PROSITE" id="PS51999">
    <property type="entry name" value="ZF_GRF"/>
    <property type="match status" value="1"/>
</dbReference>
<evidence type="ECO:0000256" key="3">
    <source>
        <dbReference type="ARBA" id="ARBA00022833"/>
    </source>
</evidence>